<reference evidence="1" key="1">
    <citation type="submission" date="2016-01" db="EMBL/GenBank/DDBJ databases">
        <title>Reference transcriptome for the parasite Schistocephalus solidus: insights into the molecular evolution of parasitism.</title>
        <authorList>
            <person name="Hebert F.O."/>
            <person name="Grambauer S."/>
            <person name="Barber I."/>
            <person name="Landry C.R."/>
            <person name="Aubin-Horth N."/>
        </authorList>
    </citation>
    <scope>NUCLEOTIDE SEQUENCE</scope>
</reference>
<organism evidence="1">
    <name type="scientific">Schistocephalus solidus</name>
    <name type="common">Tapeworm</name>
    <dbReference type="NCBI Taxonomy" id="70667"/>
    <lineage>
        <taxon>Eukaryota</taxon>
        <taxon>Metazoa</taxon>
        <taxon>Spiralia</taxon>
        <taxon>Lophotrochozoa</taxon>
        <taxon>Platyhelminthes</taxon>
        <taxon>Cestoda</taxon>
        <taxon>Eucestoda</taxon>
        <taxon>Diphyllobothriidea</taxon>
        <taxon>Diphyllobothriidae</taxon>
        <taxon>Schistocephalus</taxon>
    </lineage>
</organism>
<dbReference type="AlphaFoldDB" id="A0A0X3Q3P8"/>
<gene>
    <name evidence="1" type="ORF">TR125998</name>
</gene>
<dbReference type="EMBL" id="GEEE01004536">
    <property type="protein sequence ID" value="JAP58689.1"/>
    <property type="molecule type" value="Transcribed_RNA"/>
</dbReference>
<name>A0A0X3Q3P8_SCHSO</name>
<protein>
    <submittedName>
        <fullName evidence="1">Uncharacterized protein</fullName>
    </submittedName>
</protein>
<evidence type="ECO:0000313" key="1">
    <source>
        <dbReference type="EMBL" id="JAP58689.1"/>
    </source>
</evidence>
<proteinExistence type="predicted"/>
<accession>A0A0X3Q3P8</accession>
<sequence length="119" mass="13352">MVLTGHHSIIVYGQISAYSQWRLERYDPDDVSNEDLGPQRQRVGAALIGIGECIGYLQCKSLDLRAQRLLSPMGECLWRVVEMSEIYTVGLSIQRWNFATCIQTGKQPVQVSSGTTPHQ</sequence>